<keyword evidence="2 7" id="KW-0285">Flavoprotein</keyword>
<feature type="binding site" evidence="7">
    <location>
        <position position="260"/>
    </location>
    <ligand>
        <name>glyoxylate</name>
        <dbReference type="ChEBI" id="CHEBI:36655"/>
    </ligand>
</feature>
<feature type="binding site" evidence="7">
    <location>
        <position position="174"/>
    </location>
    <ligand>
        <name>glyoxylate</name>
        <dbReference type="ChEBI" id="CHEBI:36655"/>
    </ligand>
</feature>
<name>A0A1C4X5N8_9ACTN</name>
<dbReference type="Proteomes" id="UP000198551">
    <property type="component" value="Unassembled WGS sequence"/>
</dbReference>
<evidence type="ECO:0000256" key="2">
    <source>
        <dbReference type="ARBA" id="ARBA00022630"/>
    </source>
</evidence>
<dbReference type="InterPro" id="IPR037396">
    <property type="entry name" value="FMN_HAD"/>
</dbReference>
<evidence type="ECO:0000313" key="9">
    <source>
        <dbReference type="EMBL" id="SCF03793.1"/>
    </source>
</evidence>
<evidence type="ECO:0000256" key="1">
    <source>
        <dbReference type="ARBA" id="ARBA00001917"/>
    </source>
</evidence>
<dbReference type="InterPro" id="IPR013785">
    <property type="entry name" value="Aldolase_TIM"/>
</dbReference>
<evidence type="ECO:0000256" key="6">
    <source>
        <dbReference type="PIRSR" id="PIRSR000138-1"/>
    </source>
</evidence>
<gene>
    <name evidence="9" type="ORF">GA0070215_106160</name>
</gene>
<dbReference type="PROSITE" id="PS00557">
    <property type="entry name" value="FMN_HYDROXY_ACID_DH_1"/>
    <property type="match status" value="1"/>
</dbReference>
<keyword evidence="4" id="KW-0560">Oxidoreductase</keyword>
<dbReference type="Pfam" id="PF01070">
    <property type="entry name" value="FMN_dh"/>
    <property type="match status" value="1"/>
</dbReference>
<evidence type="ECO:0000313" key="10">
    <source>
        <dbReference type="Proteomes" id="UP000198551"/>
    </source>
</evidence>
<dbReference type="CDD" id="cd02809">
    <property type="entry name" value="alpha_hydroxyacid_oxid_FMN"/>
    <property type="match status" value="1"/>
</dbReference>
<feature type="binding site" evidence="7">
    <location>
        <position position="233"/>
    </location>
    <ligand>
        <name>FMN</name>
        <dbReference type="ChEBI" id="CHEBI:58210"/>
    </ligand>
</feature>
<dbReference type="EMBL" id="FMCV01000006">
    <property type="protein sequence ID" value="SCF03793.1"/>
    <property type="molecule type" value="Genomic_DNA"/>
</dbReference>
<protein>
    <submittedName>
        <fullName evidence="9">4-hydroxymandelate oxidase</fullName>
    </submittedName>
</protein>
<evidence type="ECO:0000259" key="8">
    <source>
        <dbReference type="PROSITE" id="PS51349"/>
    </source>
</evidence>
<dbReference type="Gene3D" id="3.20.20.70">
    <property type="entry name" value="Aldolase class I"/>
    <property type="match status" value="1"/>
</dbReference>
<evidence type="ECO:0000256" key="4">
    <source>
        <dbReference type="ARBA" id="ARBA00023002"/>
    </source>
</evidence>
<dbReference type="PROSITE" id="PS51349">
    <property type="entry name" value="FMN_HYDROXY_ACID_DH_2"/>
    <property type="match status" value="1"/>
</dbReference>
<evidence type="ECO:0000256" key="3">
    <source>
        <dbReference type="ARBA" id="ARBA00022643"/>
    </source>
</evidence>
<dbReference type="InterPro" id="IPR000262">
    <property type="entry name" value="FMN-dep_DH"/>
</dbReference>
<reference evidence="10" key="1">
    <citation type="submission" date="2016-06" db="EMBL/GenBank/DDBJ databases">
        <authorList>
            <person name="Varghese N."/>
        </authorList>
    </citation>
    <scope>NUCLEOTIDE SEQUENCE [LARGE SCALE GENOMIC DNA]</scope>
    <source>
        <strain evidence="10">DSM 45555</strain>
    </source>
</reference>
<keyword evidence="3 7" id="KW-0288">FMN</keyword>
<dbReference type="PIRSF" id="PIRSF000138">
    <property type="entry name" value="Al-hdrx_acd_dh"/>
    <property type="match status" value="1"/>
</dbReference>
<feature type="active site" description="Proton acceptor" evidence="6">
    <location>
        <position position="257"/>
    </location>
</feature>
<evidence type="ECO:0000256" key="5">
    <source>
        <dbReference type="ARBA" id="ARBA00024042"/>
    </source>
</evidence>
<comment type="cofactor">
    <cofactor evidence="1">
        <name>FMN</name>
        <dbReference type="ChEBI" id="CHEBI:58210"/>
    </cofactor>
</comment>
<organism evidence="9 10">
    <name type="scientific">Micromonospora marina</name>
    <dbReference type="NCBI Taxonomy" id="307120"/>
    <lineage>
        <taxon>Bacteria</taxon>
        <taxon>Bacillati</taxon>
        <taxon>Actinomycetota</taxon>
        <taxon>Actinomycetes</taxon>
        <taxon>Micromonosporales</taxon>
        <taxon>Micromonosporaceae</taxon>
        <taxon>Micromonospora</taxon>
    </lineage>
</organism>
<dbReference type="InterPro" id="IPR012133">
    <property type="entry name" value="Alpha-hydoxy_acid_DH_FMN"/>
</dbReference>
<feature type="binding site" evidence="7">
    <location>
        <position position="165"/>
    </location>
    <ligand>
        <name>FMN</name>
        <dbReference type="ChEBI" id="CHEBI:58210"/>
    </ligand>
</feature>
<sequence length="360" mass="38231">MTSVPGVSSTHIKNFGDLKAAARSGARQAVWDFLEGGAGAERSVAANLDEFDRWTFRPRILTGSKPPSLETTYLGWPLRMPVATAPFGADGLFHPDGQLAVAGAAQDVGALALAPHVSTHPLERIREVAPESALMFQLHPVGNLANFRRLVRRAESAGYRGLVITADCPTAGYRDRNLANQFVYEDVMRGNYRGETDHAEEMFGEFRAMSQPVWTFDYLAEALGETSLPVVIKGVMTGEDAVLSADIGAAGVIVSNHGGRQLDCTPATLRQLPEVVEAVGGRISVAVDGGIRRGTDVLKALALGADLVVVGRLAAMGLCAGGRDGVRRALEMVAAEMVKSLALLGRSSLAEVDRSMLQPA</sequence>
<feature type="binding site" evidence="7">
    <location>
        <position position="137"/>
    </location>
    <ligand>
        <name>FMN</name>
        <dbReference type="ChEBI" id="CHEBI:58210"/>
    </ligand>
</feature>
<dbReference type="PANTHER" id="PTHR10578:SF107">
    <property type="entry name" value="2-HYDROXYACID OXIDASE 1"/>
    <property type="match status" value="1"/>
</dbReference>
<proteinExistence type="inferred from homology"/>
<feature type="domain" description="FMN hydroxy acid dehydrogenase" evidence="8">
    <location>
        <begin position="7"/>
        <end position="360"/>
    </location>
</feature>
<feature type="binding site" evidence="7">
    <location>
        <position position="257"/>
    </location>
    <ligand>
        <name>glyoxylate</name>
        <dbReference type="ChEBI" id="CHEBI:36655"/>
    </ligand>
</feature>
<dbReference type="InterPro" id="IPR008259">
    <property type="entry name" value="FMN_hydac_DH_AS"/>
</dbReference>
<comment type="similarity">
    <text evidence="5">Belongs to the FMN-dependent alpha-hydroxy acid dehydrogenase family.</text>
</comment>
<accession>A0A1C4X5N8</accession>
<feature type="binding site" evidence="7">
    <location>
        <begin position="288"/>
        <end position="292"/>
    </location>
    <ligand>
        <name>FMN</name>
        <dbReference type="ChEBI" id="CHEBI:58210"/>
    </ligand>
</feature>
<dbReference type="AlphaFoldDB" id="A0A1C4X5N8"/>
<feature type="binding site" evidence="7">
    <location>
        <position position="255"/>
    </location>
    <ligand>
        <name>FMN</name>
        <dbReference type="ChEBI" id="CHEBI:58210"/>
    </ligand>
</feature>
<dbReference type="GO" id="GO:0010181">
    <property type="term" value="F:FMN binding"/>
    <property type="evidence" value="ECO:0007669"/>
    <property type="project" value="InterPro"/>
</dbReference>
<feature type="binding site" evidence="7">
    <location>
        <begin position="311"/>
        <end position="312"/>
    </location>
    <ligand>
        <name>FMN</name>
        <dbReference type="ChEBI" id="CHEBI:58210"/>
    </ligand>
</feature>
<dbReference type="SUPFAM" id="SSF51395">
    <property type="entry name" value="FMN-linked oxidoreductases"/>
    <property type="match status" value="1"/>
</dbReference>
<dbReference type="GO" id="GO:0016491">
    <property type="term" value="F:oxidoreductase activity"/>
    <property type="evidence" value="ECO:0007669"/>
    <property type="project" value="UniProtKB-KW"/>
</dbReference>
<dbReference type="PANTHER" id="PTHR10578">
    <property type="entry name" value="S -2-HYDROXY-ACID OXIDASE-RELATED"/>
    <property type="match status" value="1"/>
</dbReference>
<evidence type="ECO:0000256" key="7">
    <source>
        <dbReference type="PIRSR" id="PIRSR000138-2"/>
    </source>
</evidence>
<feature type="binding site" evidence="7">
    <location>
        <begin position="86"/>
        <end position="88"/>
    </location>
    <ligand>
        <name>FMN</name>
        <dbReference type="ChEBI" id="CHEBI:58210"/>
    </ligand>
</feature>
<keyword evidence="10" id="KW-1185">Reference proteome</keyword>